<proteinExistence type="predicted"/>
<protein>
    <recommendedName>
        <fullName evidence="3">DUF2508 domain-containing protein</fullName>
    </recommendedName>
</protein>
<reference evidence="1" key="1">
    <citation type="submission" date="2024-05" db="EMBL/GenBank/DDBJ databases">
        <title>Isolation and characterization of Sporomusa carbonis sp. nov., a carboxydotrophic hydrogenogen in the genus of Sporomusa isolated from a charcoal burning pile.</title>
        <authorList>
            <person name="Boeer T."/>
            <person name="Rosenbaum F."/>
            <person name="Eysell L."/>
            <person name="Mueller V."/>
            <person name="Daniel R."/>
            <person name="Poehlein A."/>
        </authorList>
    </citation>
    <scope>NUCLEOTIDE SEQUENCE [LARGE SCALE GENOMIC DNA]</scope>
    <source>
        <strain evidence="1">DSM 10669</strain>
    </source>
</reference>
<dbReference type="InterPro" id="IPR019644">
    <property type="entry name" value="DUF2508"/>
</dbReference>
<evidence type="ECO:0000313" key="1">
    <source>
        <dbReference type="EMBL" id="XFO69106.1"/>
    </source>
</evidence>
<sequence>MCFIPSVYGNTRKQGEMCMKTALMQIFSRVLRKNIPVTKYQPLRDQLEQARHEWLSAQNYYNNVSDADLVDYAVYHIQATEKKYTYLLKRARHEGLRASPFD</sequence>
<gene>
    <name evidence="1" type="ORF">SPSIL_053350</name>
</gene>
<evidence type="ECO:0008006" key="3">
    <source>
        <dbReference type="Google" id="ProtNLM"/>
    </source>
</evidence>
<name>A0ABZ3IU92_9FIRM</name>
<organism evidence="1 2">
    <name type="scientific">Sporomusa silvacetica DSM 10669</name>
    <dbReference type="NCBI Taxonomy" id="1123289"/>
    <lineage>
        <taxon>Bacteria</taxon>
        <taxon>Bacillati</taxon>
        <taxon>Bacillota</taxon>
        <taxon>Negativicutes</taxon>
        <taxon>Selenomonadales</taxon>
        <taxon>Sporomusaceae</taxon>
        <taxon>Sporomusa</taxon>
    </lineage>
</organism>
<accession>A0ABZ3IU92</accession>
<dbReference type="EMBL" id="CP155573">
    <property type="protein sequence ID" value="XFO69106.1"/>
    <property type="molecule type" value="Genomic_DNA"/>
</dbReference>
<keyword evidence="2" id="KW-1185">Reference proteome</keyword>
<dbReference type="Proteomes" id="UP000216752">
    <property type="component" value="Chromosome"/>
</dbReference>
<evidence type="ECO:0000313" key="2">
    <source>
        <dbReference type="Proteomes" id="UP000216752"/>
    </source>
</evidence>
<dbReference type="Pfam" id="PF10704">
    <property type="entry name" value="DUF2508"/>
    <property type="match status" value="1"/>
</dbReference>